<organism evidence="1 2">
    <name type="scientific">Prevotella communis</name>
    <dbReference type="NCBI Taxonomy" id="2913614"/>
    <lineage>
        <taxon>Bacteria</taxon>
        <taxon>Pseudomonadati</taxon>
        <taxon>Bacteroidota</taxon>
        <taxon>Bacteroidia</taxon>
        <taxon>Bacteroidales</taxon>
        <taxon>Prevotellaceae</taxon>
        <taxon>Prevotella</taxon>
    </lineage>
</organism>
<accession>A0A1H0EFS3</accession>
<dbReference type="AlphaFoldDB" id="A0A1H0EFS3"/>
<reference evidence="2" key="1">
    <citation type="submission" date="2016-10" db="EMBL/GenBank/DDBJ databases">
        <authorList>
            <person name="de Groot N.N."/>
        </authorList>
    </citation>
    <scope>NUCLEOTIDE SEQUENCE [LARGE SCALE GENOMIC DNA]</scope>
    <source>
        <strain evidence="2">BP1-145</strain>
    </source>
</reference>
<gene>
    <name evidence="1" type="ORF">SAMN04487900_103146</name>
</gene>
<name>A0A1H0EFS3_9BACT</name>
<evidence type="ECO:0000313" key="1">
    <source>
        <dbReference type="EMBL" id="SDN81212.1"/>
    </source>
</evidence>
<dbReference type="Proteomes" id="UP000199134">
    <property type="component" value="Unassembled WGS sequence"/>
</dbReference>
<protein>
    <submittedName>
        <fullName evidence="1">Uncharacterized protein</fullName>
    </submittedName>
</protein>
<evidence type="ECO:0000313" key="2">
    <source>
        <dbReference type="Proteomes" id="UP000199134"/>
    </source>
</evidence>
<sequence length="61" mass="7434">MLKTKNKYFHQDRLAMRIASRYGLTYEYKLARRNRLSPIEALEDWDMMKSEDYDLISELTN</sequence>
<comment type="caution">
    <text evidence="1">The sequence shown here is derived from an EMBL/GenBank/DDBJ whole genome shotgun (WGS) entry which is preliminary data.</text>
</comment>
<dbReference type="EMBL" id="FNIW01000003">
    <property type="protein sequence ID" value="SDN81212.1"/>
    <property type="molecule type" value="Genomic_DNA"/>
</dbReference>
<proteinExistence type="predicted"/>